<comment type="similarity">
    <text evidence="3 13">Belongs to the UbiA prenyltransferase family.</text>
</comment>
<dbReference type="Proteomes" id="UP001431783">
    <property type="component" value="Unassembled WGS sequence"/>
</dbReference>
<evidence type="ECO:0000256" key="7">
    <source>
        <dbReference type="ARBA" id="ARBA00022989"/>
    </source>
</evidence>
<name>A0AAW1U514_9CUCU</name>
<evidence type="ECO:0000256" key="6">
    <source>
        <dbReference type="ARBA" id="ARBA00022692"/>
    </source>
</evidence>
<feature type="transmembrane region" description="Helical" evidence="13">
    <location>
        <begin position="170"/>
        <end position="189"/>
    </location>
</feature>
<keyword evidence="6 13" id="KW-0812">Transmembrane</keyword>
<evidence type="ECO:0000313" key="14">
    <source>
        <dbReference type="EMBL" id="KAK9877555.1"/>
    </source>
</evidence>
<dbReference type="PANTHER" id="PTHR11048:SF28">
    <property type="entry name" value="4-HYDROXYBENZOATE POLYPRENYLTRANSFERASE, MITOCHONDRIAL"/>
    <property type="match status" value="1"/>
</dbReference>
<evidence type="ECO:0000256" key="9">
    <source>
        <dbReference type="ARBA" id="ARBA00023229"/>
    </source>
</evidence>
<evidence type="ECO:0000256" key="2">
    <source>
        <dbReference type="ARBA" id="ARBA00004141"/>
    </source>
</evidence>
<keyword evidence="9 13" id="KW-0414">Isoprene biosynthesis</keyword>
<dbReference type="EMBL" id="JARQZJ010000042">
    <property type="protein sequence ID" value="KAK9877555.1"/>
    <property type="molecule type" value="Genomic_DNA"/>
</dbReference>
<proteinExistence type="inferred from homology"/>
<comment type="cofactor">
    <cofactor evidence="1 13">
        <name>Mg(2+)</name>
        <dbReference type="ChEBI" id="CHEBI:18420"/>
    </cofactor>
</comment>
<accession>A0AAW1U514</accession>
<gene>
    <name evidence="13" type="primary">coq2</name>
    <name evidence="14" type="ORF">WA026_018661</name>
</gene>
<evidence type="ECO:0000256" key="13">
    <source>
        <dbReference type="HAMAP-Rule" id="MF_03189"/>
    </source>
</evidence>
<feature type="transmembrane region" description="Helical" evidence="13">
    <location>
        <begin position="317"/>
        <end position="337"/>
    </location>
</feature>
<dbReference type="AlphaFoldDB" id="A0AAW1U514"/>
<comment type="subcellular location">
    <subcellularLocation>
        <location evidence="2">Membrane</location>
        <topology evidence="2">Multi-pass membrane protein</topology>
    </subcellularLocation>
    <subcellularLocation>
        <location evidence="13">Mitochondrion inner membrane</location>
        <topology evidence="13">Multi-pass membrane protein</topology>
        <orientation evidence="13">Matrix side</orientation>
    </subcellularLocation>
</comment>
<evidence type="ECO:0000256" key="1">
    <source>
        <dbReference type="ARBA" id="ARBA00001946"/>
    </source>
</evidence>
<evidence type="ECO:0000313" key="15">
    <source>
        <dbReference type="Proteomes" id="UP001431783"/>
    </source>
</evidence>
<dbReference type="GO" id="GO:0008299">
    <property type="term" value="P:isoprenoid biosynthetic process"/>
    <property type="evidence" value="ECO:0007669"/>
    <property type="project" value="UniProtKB-UniRule"/>
</dbReference>
<evidence type="ECO:0000256" key="8">
    <source>
        <dbReference type="ARBA" id="ARBA00023136"/>
    </source>
</evidence>
<dbReference type="InterPro" id="IPR044878">
    <property type="entry name" value="UbiA_sf"/>
</dbReference>
<dbReference type="GO" id="GO:0005743">
    <property type="term" value="C:mitochondrial inner membrane"/>
    <property type="evidence" value="ECO:0007669"/>
    <property type="project" value="UniProtKB-SubCell"/>
</dbReference>
<dbReference type="PANTHER" id="PTHR11048">
    <property type="entry name" value="PRENYLTRANSFERASES"/>
    <property type="match status" value="1"/>
</dbReference>
<keyword evidence="5 13" id="KW-0831">Ubiquinone biosynthesis</keyword>
<dbReference type="InterPro" id="IPR030470">
    <property type="entry name" value="UbiA_prenylTrfase_CS"/>
</dbReference>
<dbReference type="GO" id="GO:0006744">
    <property type="term" value="P:ubiquinone biosynthetic process"/>
    <property type="evidence" value="ECO:0007669"/>
    <property type="project" value="UniProtKB-UniRule"/>
</dbReference>
<dbReference type="GO" id="GO:0008412">
    <property type="term" value="F:4-hydroxybenzoate polyprenyltransferase activity"/>
    <property type="evidence" value="ECO:0007669"/>
    <property type="project" value="UniProtKB-EC"/>
</dbReference>
<keyword evidence="4 13" id="KW-0808">Transferase</keyword>
<evidence type="ECO:0000256" key="5">
    <source>
        <dbReference type="ARBA" id="ARBA00022688"/>
    </source>
</evidence>
<dbReference type="HAMAP" id="MF_01635">
    <property type="entry name" value="UbiA"/>
    <property type="match status" value="1"/>
</dbReference>
<feature type="transmembrane region" description="Helical" evidence="13">
    <location>
        <begin position="223"/>
        <end position="244"/>
    </location>
</feature>
<evidence type="ECO:0000256" key="10">
    <source>
        <dbReference type="ARBA" id="ARBA00049890"/>
    </source>
</evidence>
<keyword evidence="13" id="KW-0496">Mitochondrion</keyword>
<evidence type="ECO:0000256" key="4">
    <source>
        <dbReference type="ARBA" id="ARBA00022679"/>
    </source>
</evidence>
<dbReference type="FunFam" id="1.10.357.140:FF:000003">
    <property type="entry name" value="4-hydroxybenzoate polyprenyltransferase, mitochondrial"/>
    <property type="match status" value="1"/>
</dbReference>
<keyword evidence="15" id="KW-1185">Reference proteome</keyword>
<dbReference type="CDD" id="cd13959">
    <property type="entry name" value="PT_UbiA_COQ2"/>
    <property type="match status" value="1"/>
</dbReference>
<dbReference type="InterPro" id="IPR039653">
    <property type="entry name" value="Prenyltransferase"/>
</dbReference>
<organism evidence="14 15">
    <name type="scientific">Henosepilachna vigintioctopunctata</name>
    <dbReference type="NCBI Taxonomy" id="420089"/>
    <lineage>
        <taxon>Eukaryota</taxon>
        <taxon>Metazoa</taxon>
        <taxon>Ecdysozoa</taxon>
        <taxon>Arthropoda</taxon>
        <taxon>Hexapoda</taxon>
        <taxon>Insecta</taxon>
        <taxon>Pterygota</taxon>
        <taxon>Neoptera</taxon>
        <taxon>Endopterygota</taxon>
        <taxon>Coleoptera</taxon>
        <taxon>Polyphaga</taxon>
        <taxon>Cucujiformia</taxon>
        <taxon>Coccinelloidea</taxon>
        <taxon>Coccinellidae</taxon>
        <taxon>Epilachninae</taxon>
        <taxon>Epilachnini</taxon>
        <taxon>Henosepilachna</taxon>
    </lineage>
</organism>
<evidence type="ECO:0000256" key="12">
    <source>
        <dbReference type="ARBA" id="ARBA00051182"/>
    </source>
</evidence>
<dbReference type="Pfam" id="PF01040">
    <property type="entry name" value="UbiA"/>
    <property type="match status" value="1"/>
</dbReference>
<comment type="catalytic activity">
    <reaction evidence="11">
        <text>all-trans-nonaprenyl diphosphate + 4-hydroxybenzoate = 4-hydroxy-3-(all-trans-nonaprenyl)benzoate + diphosphate</text>
        <dbReference type="Rhea" id="RHEA:17709"/>
        <dbReference type="ChEBI" id="CHEBI:17879"/>
        <dbReference type="ChEBI" id="CHEBI:33019"/>
        <dbReference type="ChEBI" id="CHEBI:58391"/>
        <dbReference type="ChEBI" id="CHEBI:84502"/>
        <dbReference type="EC" id="2.5.1.39"/>
    </reaction>
    <physiologicalReaction direction="left-to-right" evidence="11">
        <dbReference type="Rhea" id="RHEA:17710"/>
    </physiologicalReaction>
</comment>
<keyword evidence="7 13" id="KW-1133">Transmembrane helix</keyword>
<comment type="caution">
    <text evidence="14">The sequence shown here is derived from an EMBL/GenBank/DDBJ whole genome shotgun (WGS) entry which is preliminary data.</text>
</comment>
<dbReference type="NCBIfam" id="TIGR01474">
    <property type="entry name" value="ubiA_proteo"/>
    <property type="match status" value="1"/>
</dbReference>
<dbReference type="Gene3D" id="1.10.357.140">
    <property type="entry name" value="UbiA prenyltransferase"/>
    <property type="match status" value="1"/>
</dbReference>
<dbReference type="PROSITE" id="PS00943">
    <property type="entry name" value="UBIA"/>
    <property type="match status" value="1"/>
</dbReference>
<comment type="catalytic activity">
    <reaction evidence="10">
        <text>all-trans-decaprenyl diphosphate + 4-hydroxybenzoate = 4-hydroxy-3-(all-trans-decaprenyl)benzoate + diphosphate</text>
        <dbReference type="Rhea" id="RHEA:44564"/>
        <dbReference type="ChEBI" id="CHEBI:17879"/>
        <dbReference type="ChEBI" id="CHEBI:33019"/>
        <dbReference type="ChEBI" id="CHEBI:60721"/>
        <dbReference type="ChEBI" id="CHEBI:84503"/>
        <dbReference type="EC" id="2.5.1.39"/>
    </reaction>
    <physiologicalReaction direction="left-to-right" evidence="10">
        <dbReference type="Rhea" id="RHEA:44565"/>
    </physiologicalReaction>
</comment>
<evidence type="ECO:0000256" key="11">
    <source>
        <dbReference type="ARBA" id="ARBA00050454"/>
    </source>
</evidence>
<comment type="function">
    <text evidence="13">Catalyzes the prenylation of para-hydroxybenzoate (PHB) with an all-trans polyprenyl group. Mediates the second step in the final reaction sequence of coenzyme Q (CoQ) biosynthesis, which is the condensation of the polyisoprenoid side chain with PHB, generating the first membrane-bound Q intermediate.</text>
</comment>
<keyword evidence="8 13" id="KW-0472">Membrane</keyword>
<keyword evidence="13" id="KW-0999">Mitochondrion inner membrane</keyword>
<comment type="catalytic activity">
    <reaction evidence="12">
        <text>an all-trans-polyprenyl diphosphate + 4-hydroxybenzoate = a 4-hydroxy-3-(all-trans-polyprenyl)benzoate + diphosphate</text>
        <dbReference type="Rhea" id="RHEA:44504"/>
        <dbReference type="Rhea" id="RHEA-COMP:9514"/>
        <dbReference type="Rhea" id="RHEA-COMP:9564"/>
        <dbReference type="ChEBI" id="CHEBI:17879"/>
        <dbReference type="ChEBI" id="CHEBI:33019"/>
        <dbReference type="ChEBI" id="CHEBI:58914"/>
        <dbReference type="ChEBI" id="CHEBI:78396"/>
        <dbReference type="EC" id="2.5.1.39"/>
    </reaction>
    <physiologicalReaction direction="left-to-right" evidence="12">
        <dbReference type="Rhea" id="RHEA:44505"/>
    </physiologicalReaction>
</comment>
<feature type="transmembrane region" description="Helical" evidence="13">
    <location>
        <begin position="250"/>
        <end position="270"/>
    </location>
</feature>
<comment type="pathway">
    <text evidence="13">Cofactor biosynthesis; ubiquinone biosynthesis.</text>
</comment>
<dbReference type="EC" id="2.5.1.39" evidence="13"/>
<protein>
    <recommendedName>
        <fullName evidence="13">4-hydroxybenzoate polyprenyltransferase, mitochondrial</fullName>
        <shortName evidence="13">4-HB polyprenyltransferase</shortName>
        <ecNumber evidence="13">2.5.1.39</ecNumber>
    </recommendedName>
    <alternativeName>
        <fullName evidence="13">Para-hydroxybenzoate--polyprenyltransferase</fullName>
        <shortName evidence="13">PHB:PPT</shortName>
        <shortName evidence="13">PHB:polyprenyltransferase</shortName>
    </alternativeName>
</protein>
<feature type="transmembrane region" description="Helical" evidence="13">
    <location>
        <begin position="349"/>
        <end position="369"/>
    </location>
</feature>
<dbReference type="InterPro" id="IPR000537">
    <property type="entry name" value="UbiA_prenyltransferase"/>
</dbReference>
<feature type="transmembrane region" description="Helical" evidence="13">
    <location>
        <begin position="291"/>
        <end position="311"/>
    </location>
</feature>
<dbReference type="InterPro" id="IPR006370">
    <property type="entry name" value="HB_polyprenyltransferase-like"/>
</dbReference>
<sequence length="384" mass="43253">MSIVMWNSRIFHYGATPTKYFNHISRRYNYNLSCNMMHYTYKHYFKKLHCTSFLMSQNTLFSTKIKENIETKYKFAEKCVLSTPKVVQPYLKLMRLDKPVGSWLLFWPCSWSITSAAAPGCFPDPYLLALFGTGAVIMRGAGCTINDMWDKDIDSKVERTRSRPLVKGDVSTKQVWLFLAGQLSLGLAVLLQLNWTSVILGASSLGLVISYPLMKRVTYWPQLVLGCAFNWGALLGYCAVHGHVDLGVCLPLYVAGICWTIFYDTIYAHQDRLDDLRIGIKSTAIKFGKDTNLWLTGFGTTMIGSLVVSGLLNEQTWPYYASVALVASHLANQIYTLNINDGRDCGQKFISNVNVGFILFLGILGGTLLKKSTEQKHKNLLLTH</sequence>
<reference evidence="14 15" key="1">
    <citation type="submission" date="2023-03" db="EMBL/GenBank/DDBJ databases">
        <title>Genome insight into feeding habits of ladybird beetles.</title>
        <authorList>
            <person name="Li H.-S."/>
            <person name="Huang Y.-H."/>
            <person name="Pang H."/>
        </authorList>
    </citation>
    <scope>NUCLEOTIDE SEQUENCE [LARGE SCALE GENOMIC DNA]</scope>
    <source>
        <strain evidence="14">SYSU_2023b</strain>
        <tissue evidence="14">Whole body</tissue>
    </source>
</reference>
<evidence type="ECO:0000256" key="3">
    <source>
        <dbReference type="ARBA" id="ARBA00005985"/>
    </source>
</evidence>